<feature type="transmembrane region" description="Helical" evidence="1">
    <location>
        <begin position="276"/>
        <end position="296"/>
    </location>
</feature>
<reference evidence="3 4" key="1">
    <citation type="submission" date="2023-10" db="EMBL/GenBank/DDBJ databases">
        <title>Roseovarius strain S88 nov., isolated from a marine algae.</title>
        <authorList>
            <person name="Lee M.W."/>
            <person name="Lee J.K."/>
            <person name="Kim J.M."/>
            <person name="Choi D.G."/>
            <person name="Baek J.H."/>
            <person name="Bayburt H."/>
            <person name="Jung J.J."/>
            <person name="Han D.M."/>
            <person name="Jeon C.O."/>
        </authorList>
    </citation>
    <scope>NUCLEOTIDE SEQUENCE [LARGE SCALE GENOMIC DNA]</scope>
    <source>
        <strain evidence="3 4">S88</strain>
    </source>
</reference>
<keyword evidence="1" id="KW-0812">Transmembrane</keyword>
<name>A0ABZ2HNM7_9RHOB</name>
<feature type="transmembrane region" description="Helical" evidence="1">
    <location>
        <begin position="207"/>
        <end position="226"/>
    </location>
</feature>
<feature type="transmembrane region" description="Helical" evidence="1">
    <location>
        <begin position="24"/>
        <end position="50"/>
    </location>
</feature>
<feature type="transmembrane region" description="Helical" evidence="1">
    <location>
        <begin position="184"/>
        <end position="201"/>
    </location>
</feature>
<dbReference type="EMBL" id="CP146069">
    <property type="protein sequence ID" value="WWR47253.1"/>
    <property type="molecule type" value="Genomic_DNA"/>
</dbReference>
<dbReference type="PANTHER" id="PTHR36435">
    <property type="entry name" value="SLR1288 PROTEIN"/>
    <property type="match status" value="1"/>
</dbReference>
<keyword evidence="4" id="KW-1185">Reference proteome</keyword>
<dbReference type="RefSeq" id="WP_338550081.1">
    <property type="nucleotide sequence ID" value="NZ_CP146069.1"/>
</dbReference>
<dbReference type="InterPro" id="IPR052710">
    <property type="entry name" value="CAAX_protease"/>
</dbReference>
<protein>
    <submittedName>
        <fullName evidence="3">CPBP family intramembrane glutamic endopeptidase</fullName>
        <ecNumber evidence="3">3.4.-.-</ecNumber>
    </submittedName>
</protein>
<feature type="transmembrane region" description="Helical" evidence="1">
    <location>
        <begin position="238"/>
        <end position="256"/>
    </location>
</feature>
<dbReference type="Pfam" id="PF02517">
    <property type="entry name" value="Rce1-like"/>
    <property type="match status" value="1"/>
</dbReference>
<dbReference type="GO" id="GO:0016787">
    <property type="term" value="F:hydrolase activity"/>
    <property type="evidence" value="ECO:0007669"/>
    <property type="project" value="UniProtKB-KW"/>
</dbReference>
<evidence type="ECO:0000256" key="1">
    <source>
        <dbReference type="SAM" id="Phobius"/>
    </source>
</evidence>
<dbReference type="PANTHER" id="PTHR36435:SF1">
    <property type="entry name" value="CAAX AMINO TERMINAL PROTEASE FAMILY PROTEIN"/>
    <property type="match status" value="1"/>
</dbReference>
<feature type="domain" description="CAAX prenyl protease 2/Lysostaphin resistance protein A-like" evidence="2">
    <location>
        <begin position="149"/>
        <end position="244"/>
    </location>
</feature>
<dbReference type="EC" id="3.4.-.-" evidence="3"/>
<keyword evidence="3" id="KW-0378">Hydrolase</keyword>
<evidence type="ECO:0000259" key="2">
    <source>
        <dbReference type="Pfam" id="PF02517"/>
    </source>
</evidence>
<feature type="transmembrane region" description="Helical" evidence="1">
    <location>
        <begin position="143"/>
        <end position="163"/>
    </location>
</feature>
<feature type="transmembrane region" description="Helical" evidence="1">
    <location>
        <begin position="70"/>
        <end position="89"/>
    </location>
</feature>
<accession>A0ABZ2HNM7</accession>
<proteinExistence type="predicted"/>
<dbReference type="InterPro" id="IPR003675">
    <property type="entry name" value="Rce1/LyrA-like_dom"/>
</dbReference>
<keyword evidence="1" id="KW-1133">Transmembrane helix</keyword>
<evidence type="ECO:0000313" key="4">
    <source>
        <dbReference type="Proteomes" id="UP001364156"/>
    </source>
</evidence>
<dbReference type="Proteomes" id="UP001364156">
    <property type="component" value="Chromosome"/>
</dbReference>
<keyword evidence="1" id="KW-0472">Membrane</keyword>
<evidence type="ECO:0000313" key="3">
    <source>
        <dbReference type="EMBL" id="WWR47253.1"/>
    </source>
</evidence>
<organism evidence="3 4">
    <name type="scientific">Roseovarius phycicola</name>
    <dbReference type="NCBI Taxonomy" id="3080976"/>
    <lineage>
        <taxon>Bacteria</taxon>
        <taxon>Pseudomonadati</taxon>
        <taxon>Pseudomonadota</taxon>
        <taxon>Alphaproteobacteria</taxon>
        <taxon>Rhodobacterales</taxon>
        <taxon>Roseobacteraceae</taxon>
        <taxon>Roseovarius</taxon>
    </lineage>
</organism>
<sequence length="298" mass="32878">MRRAYSAFEQLVAPARPSATPLRLILGLVLCVVLILTFVMLTSALLNSAMSEDARSALDNSLDTASDPTGVLGNLFIFIFVFLALDIALRQVHGRTLLSAIGDWDTAKSQFKRTCGYLVGLYVVLMVLMPSDPDIAPQLNVEFGTWILYLPLALPALLIQVGAEETLFRGYMQSQLAARYGRPLVWIVLPSVIFGLLHYDAELNGDNAWLVVLWATAFGVVAADLTARSGTLGPAVGLHFFNNFYAIFVAAPTGYFDGMALYTYPFEISDDRAVWAWAPVDLMMLFVSWLTIRLALRR</sequence>
<feature type="transmembrane region" description="Helical" evidence="1">
    <location>
        <begin position="114"/>
        <end position="131"/>
    </location>
</feature>
<gene>
    <name evidence="3" type="ORF">RZ517_03440</name>
</gene>